<evidence type="ECO:0000313" key="1">
    <source>
        <dbReference type="EMBL" id="ANS30513.1"/>
    </source>
</evidence>
<sequence length="186" mass="19933">MALVQLGTRDLVRTVTGIARWSADTAELVVSLPGRIGTLLDQVEVLIARIEAISDGAEIAVTRANAVAESAATVVSAADHASASAQTLIGLYEPLATKAAPLAQRFVDDLTEEEIHAAIGLVDHLPELTLRMEGLMPILATLDTVSPEIHQLLEEVQGVRQAIQGVPGFKFFRKRGEAQEDDDYAR</sequence>
<dbReference type="PATRIC" id="fig|37919.13.peg.6151"/>
<gene>
    <name evidence="1" type="ORF">R1CP_29420</name>
</gene>
<evidence type="ECO:0008006" key="3">
    <source>
        <dbReference type="Google" id="ProtNLM"/>
    </source>
</evidence>
<accession>A0A1B1KD33</accession>
<name>A0A1B1KD33_RHOOP</name>
<evidence type="ECO:0000313" key="2">
    <source>
        <dbReference type="Proteomes" id="UP000186108"/>
    </source>
</evidence>
<organism evidence="1 2">
    <name type="scientific">Rhodococcus opacus</name>
    <name type="common">Nocardia opaca</name>
    <dbReference type="NCBI Taxonomy" id="37919"/>
    <lineage>
        <taxon>Bacteria</taxon>
        <taxon>Bacillati</taxon>
        <taxon>Actinomycetota</taxon>
        <taxon>Actinomycetes</taxon>
        <taxon>Mycobacteriales</taxon>
        <taxon>Nocardiaceae</taxon>
        <taxon>Rhodococcus</taxon>
    </lineage>
</organism>
<dbReference type="EMBL" id="CP009111">
    <property type="protein sequence ID" value="ANS30513.1"/>
    <property type="molecule type" value="Genomic_DNA"/>
</dbReference>
<protein>
    <recommendedName>
        <fullName evidence="3">Ribulose 1,5-bisphosphate carboxylase large subunit</fullName>
    </recommendedName>
</protein>
<dbReference type="Proteomes" id="UP000186108">
    <property type="component" value="Chromosome"/>
</dbReference>
<dbReference type="RefSeq" id="WP_065492164.1">
    <property type="nucleotide sequence ID" value="NZ_CP009111.1"/>
</dbReference>
<reference evidence="1 2" key="1">
    <citation type="submission" date="2014-07" db="EMBL/GenBank/DDBJ databases">
        <authorList>
            <person name="Zhang J.E."/>
            <person name="Yang H."/>
            <person name="Guo J."/>
            <person name="Deng Z."/>
            <person name="Luo H."/>
            <person name="Luo M."/>
            <person name="Zhao B."/>
        </authorList>
    </citation>
    <scope>NUCLEOTIDE SEQUENCE [LARGE SCALE GENOMIC DNA]</scope>
    <source>
        <strain evidence="1 2">1CP</strain>
    </source>
</reference>
<dbReference type="AlphaFoldDB" id="A0A1B1KD33"/>
<proteinExistence type="predicted"/>